<feature type="domain" description="Histidine kinase/HSP90-like ATPase" evidence="3">
    <location>
        <begin position="478"/>
        <end position="577"/>
    </location>
</feature>
<evidence type="ECO:0000256" key="2">
    <source>
        <dbReference type="SAM" id="Phobius"/>
    </source>
</evidence>
<keyword evidence="1" id="KW-0175">Coiled coil</keyword>
<dbReference type="InterPro" id="IPR003594">
    <property type="entry name" value="HATPase_dom"/>
</dbReference>
<dbReference type="InterPro" id="IPR050640">
    <property type="entry name" value="Bact_2-comp_sensor_kinase"/>
</dbReference>
<dbReference type="EMBL" id="JACHON010000002">
    <property type="protein sequence ID" value="MBB6512223.1"/>
    <property type="molecule type" value="Genomic_DNA"/>
</dbReference>
<keyword evidence="5" id="KW-0808">Transferase</keyword>
<feature type="transmembrane region" description="Helical" evidence="2">
    <location>
        <begin position="284"/>
        <end position="308"/>
    </location>
</feature>
<dbReference type="EC" id="2.7.13.3" evidence="5"/>
<gene>
    <name evidence="5" type="ORF">GGQ92_001004</name>
</gene>
<dbReference type="InterPro" id="IPR036890">
    <property type="entry name" value="HATPase_C_sf"/>
</dbReference>
<dbReference type="GO" id="GO:0016020">
    <property type="term" value="C:membrane"/>
    <property type="evidence" value="ECO:0007669"/>
    <property type="project" value="InterPro"/>
</dbReference>
<dbReference type="Gene3D" id="6.10.340.10">
    <property type="match status" value="1"/>
</dbReference>
<dbReference type="PANTHER" id="PTHR34220:SF7">
    <property type="entry name" value="SENSOR HISTIDINE KINASE YPDA"/>
    <property type="match status" value="1"/>
</dbReference>
<dbReference type="PANTHER" id="PTHR34220">
    <property type="entry name" value="SENSOR HISTIDINE KINASE YPDA"/>
    <property type="match status" value="1"/>
</dbReference>
<feature type="coiled-coil region" evidence="1">
    <location>
        <begin position="337"/>
        <end position="385"/>
    </location>
</feature>
<dbReference type="RefSeq" id="WP_184245223.1">
    <property type="nucleotide sequence ID" value="NZ_BAAACU010000002.1"/>
</dbReference>
<protein>
    <submittedName>
        <fullName evidence="5">Two-component system sensor histidine kinase YesM</fullName>
        <ecNumber evidence="5">2.7.13.3</ecNumber>
    </submittedName>
</protein>
<evidence type="ECO:0000259" key="4">
    <source>
        <dbReference type="Pfam" id="PF06580"/>
    </source>
</evidence>
<organism evidence="5 6">
    <name type="scientific">Gracilibacillus halotolerans</name>
    <dbReference type="NCBI Taxonomy" id="74386"/>
    <lineage>
        <taxon>Bacteria</taxon>
        <taxon>Bacillati</taxon>
        <taxon>Bacillota</taxon>
        <taxon>Bacilli</taxon>
        <taxon>Bacillales</taxon>
        <taxon>Bacillaceae</taxon>
        <taxon>Gracilibacillus</taxon>
    </lineage>
</organism>
<evidence type="ECO:0000259" key="3">
    <source>
        <dbReference type="Pfam" id="PF02518"/>
    </source>
</evidence>
<accession>A0A841RKS9</accession>
<dbReference type="GO" id="GO:0000155">
    <property type="term" value="F:phosphorelay sensor kinase activity"/>
    <property type="evidence" value="ECO:0007669"/>
    <property type="project" value="InterPro"/>
</dbReference>
<evidence type="ECO:0000313" key="5">
    <source>
        <dbReference type="EMBL" id="MBB6512223.1"/>
    </source>
</evidence>
<dbReference type="SUPFAM" id="SSF55874">
    <property type="entry name" value="ATPase domain of HSP90 chaperone/DNA topoisomerase II/histidine kinase"/>
    <property type="match status" value="1"/>
</dbReference>
<dbReference type="Pfam" id="PF06580">
    <property type="entry name" value="His_kinase"/>
    <property type="match status" value="1"/>
</dbReference>
<dbReference type="Gene3D" id="3.30.565.10">
    <property type="entry name" value="Histidine kinase-like ATPase, C-terminal domain"/>
    <property type="match status" value="1"/>
</dbReference>
<reference evidence="5 6" key="1">
    <citation type="submission" date="2020-08" db="EMBL/GenBank/DDBJ databases">
        <title>Genomic Encyclopedia of Type Strains, Phase IV (KMG-IV): sequencing the most valuable type-strain genomes for metagenomic binning, comparative biology and taxonomic classification.</title>
        <authorList>
            <person name="Goeker M."/>
        </authorList>
    </citation>
    <scope>NUCLEOTIDE SEQUENCE [LARGE SCALE GENOMIC DNA]</scope>
    <source>
        <strain evidence="5 6">DSM 11805</strain>
    </source>
</reference>
<keyword evidence="5" id="KW-0418">Kinase</keyword>
<keyword evidence="6" id="KW-1185">Reference proteome</keyword>
<evidence type="ECO:0000313" key="6">
    <source>
        <dbReference type="Proteomes" id="UP000572212"/>
    </source>
</evidence>
<sequence>MKRIHFNDVRLRNKLLLIYMFSVFLPIILTNIIFYLVTSENVREQKLKDNELALQQVVNNFRQGVEDAAGVAAVLYSDALLYEFLDKEYENPVDFIHGYNNNFRDINRYTPGSSSITLIHLYTENPTVITAGGIFPINDQTKEEQWYKDTENARQEYPILTRKKTENGRLDEFVVVRDLGSHNRKYEKIVMVHLSKRFVIQSFDSVTFEGDIYLVNADGEIQYSTATNQNWIQEAVPFRSIEIEDEAIVMNEEYQHRFLEGWQVIGVIPKANLTTEVRNSIYSIFYLALFNFVIPSLFITYIAGNIHFRMKSIVSHMRKVKDEQFEVIKGKKYKDEIGLLTAEYNRMTRKIKQLINDVYKVRIQKQDLELEKKDAQLKALQSQINPHFLFNVLETIRMRSVLKDEWETAEIIRYLAQLLRTSISWEKDWVTVGEEVRLIQAFLEIQKYRFDDKMKYTIEMDEAVKSAYIPNMTFIPFVENASIHGIEPLKGKGNIKITISCLDNDRLSYVIKDDGVGMEQSKYEEIMSTLADEEISGENIGIRNVSQRLKMYYGTEYELNITTEKNIGTTVQIILPIIQRVTLD</sequence>
<keyword evidence="2" id="KW-1133">Transmembrane helix</keyword>
<proteinExistence type="predicted"/>
<name>A0A841RKS9_9BACI</name>
<dbReference type="Pfam" id="PF02518">
    <property type="entry name" value="HATPase_c"/>
    <property type="match status" value="1"/>
</dbReference>
<dbReference type="AlphaFoldDB" id="A0A841RKS9"/>
<dbReference type="InterPro" id="IPR010559">
    <property type="entry name" value="Sig_transdc_His_kin_internal"/>
</dbReference>
<dbReference type="Proteomes" id="UP000572212">
    <property type="component" value="Unassembled WGS sequence"/>
</dbReference>
<feature type="transmembrane region" description="Helical" evidence="2">
    <location>
        <begin position="16"/>
        <end position="37"/>
    </location>
</feature>
<feature type="domain" description="Signal transduction histidine kinase internal region" evidence="4">
    <location>
        <begin position="375"/>
        <end position="453"/>
    </location>
</feature>
<evidence type="ECO:0000256" key="1">
    <source>
        <dbReference type="SAM" id="Coils"/>
    </source>
</evidence>
<comment type="caution">
    <text evidence="5">The sequence shown here is derived from an EMBL/GenBank/DDBJ whole genome shotgun (WGS) entry which is preliminary data.</text>
</comment>
<keyword evidence="2" id="KW-0812">Transmembrane</keyword>
<keyword evidence="2" id="KW-0472">Membrane</keyword>